<evidence type="ECO:0000313" key="3">
    <source>
        <dbReference type="RefSeq" id="XP_036678678.3"/>
    </source>
</evidence>
<keyword evidence="1" id="KW-1185">Reference proteome</keyword>
<sequence>MAHTTTLWFLVLVTLSPTWLLWRVRAAIVTSATKFLLLDRHIAERNQSWAHRLPINFYSELNQQYYRRFRRHAGMMVLFGTENRHQHPFEYARFV</sequence>
<dbReference type="AlphaFoldDB" id="A0AB39ZI59"/>
<dbReference type="GeneID" id="108014285"/>
<dbReference type="RefSeq" id="XP_016935821.3">
    <property type="nucleotide sequence ID" value="XM_017080332.4"/>
</dbReference>
<dbReference type="RefSeq" id="XP_036678678.3">
    <property type="nucleotide sequence ID" value="XM_036822783.3"/>
</dbReference>
<proteinExistence type="predicted"/>
<gene>
    <name evidence="2 3" type="primary">LOC108014285</name>
</gene>
<protein>
    <recommendedName>
        <fullName evidence="4">Secreted protein</fullName>
    </recommendedName>
</protein>
<reference evidence="1 2" key="1">
    <citation type="submission" date="2025-05" db="UniProtKB">
        <authorList>
            <consortium name="RefSeq"/>
        </authorList>
    </citation>
    <scope>IDENTIFICATION</scope>
</reference>
<accession>A0AB39ZI59</accession>
<evidence type="ECO:0000313" key="2">
    <source>
        <dbReference type="RefSeq" id="XP_016935821.3"/>
    </source>
</evidence>
<name>A0AB39ZI59_DROSZ</name>
<evidence type="ECO:0008006" key="4">
    <source>
        <dbReference type="Google" id="ProtNLM"/>
    </source>
</evidence>
<evidence type="ECO:0000313" key="1">
    <source>
        <dbReference type="Proteomes" id="UP001652628"/>
    </source>
</evidence>
<organism evidence="1 2">
    <name type="scientific">Drosophila suzukii</name>
    <name type="common">Spotted-wing drosophila fruit fly</name>
    <dbReference type="NCBI Taxonomy" id="28584"/>
    <lineage>
        <taxon>Eukaryota</taxon>
        <taxon>Metazoa</taxon>
        <taxon>Ecdysozoa</taxon>
        <taxon>Arthropoda</taxon>
        <taxon>Hexapoda</taxon>
        <taxon>Insecta</taxon>
        <taxon>Pterygota</taxon>
        <taxon>Neoptera</taxon>
        <taxon>Endopterygota</taxon>
        <taxon>Diptera</taxon>
        <taxon>Brachycera</taxon>
        <taxon>Muscomorpha</taxon>
        <taxon>Ephydroidea</taxon>
        <taxon>Drosophilidae</taxon>
        <taxon>Drosophila</taxon>
        <taxon>Sophophora</taxon>
    </lineage>
</organism>
<dbReference type="Proteomes" id="UP001652628">
    <property type="component" value="Chromosome 2L"/>
</dbReference>